<evidence type="ECO:0000256" key="5">
    <source>
        <dbReference type="ARBA" id="ARBA00022741"/>
    </source>
</evidence>
<evidence type="ECO:0000256" key="1">
    <source>
        <dbReference type="ARBA" id="ARBA00000085"/>
    </source>
</evidence>
<reference evidence="13" key="1">
    <citation type="journal article" date="2019" name="Int. J. Syst. Evol. Microbiol.">
        <title>The Global Catalogue of Microorganisms (GCM) 10K type strain sequencing project: providing services to taxonomists for standard genome sequencing and annotation.</title>
        <authorList>
            <consortium name="The Broad Institute Genomics Platform"/>
            <consortium name="The Broad Institute Genome Sequencing Center for Infectious Disease"/>
            <person name="Wu L."/>
            <person name="Ma J."/>
        </authorList>
    </citation>
    <scope>NUCLEOTIDE SEQUENCE [LARGE SCALE GENOMIC DNA]</scope>
    <source>
        <strain evidence="13">JCM 17326</strain>
    </source>
</reference>
<dbReference type="PANTHER" id="PTHR24421">
    <property type="entry name" value="NITRATE/NITRITE SENSOR PROTEIN NARX-RELATED"/>
    <property type="match status" value="1"/>
</dbReference>
<evidence type="ECO:0000256" key="7">
    <source>
        <dbReference type="ARBA" id="ARBA00022840"/>
    </source>
</evidence>
<feature type="transmembrane region" description="Helical" evidence="9">
    <location>
        <begin position="158"/>
        <end position="180"/>
    </location>
</feature>
<dbReference type="SUPFAM" id="SSF55874">
    <property type="entry name" value="ATPase domain of HSP90 chaperone/DNA topoisomerase II/histidine kinase"/>
    <property type="match status" value="1"/>
</dbReference>
<feature type="transmembrane region" description="Helical" evidence="9">
    <location>
        <begin position="44"/>
        <end position="61"/>
    </location>
</feature>
<dbReference type="PANTHER" id="PTHR24421:SF10">
    <property type="entry name" value="NITRATE_NITRITE SENSOR PROTEIN NARQ"/>
    <property type="match status" value="1"/>
</dbReference>
<feature type="domain" description="Signal transduction histidine kinase subgroup 3 dimerisation and phosphoacceptor" evidence="11">
    <location>
        <begin position="376"/>
        <end position="442"/>
    </location>
</feature>
<keyword evidence="9" id="KW-1133">Transmembrane helix</keyword>
<keyword evidence="9" id="KW-0812">Transmembrane</keyword>
<evidence type="ECO:0000256" key="3">
    <source>
        <dbReference type="ARBA" id="ARBA00022553"/>
    </source>
</evidence>
<evidence type="ECO:0000259" key="10">
    <source>
        <dbReference type="Pfam" id="PF02518"/>
    </source>
</evidence>
<feature type="transmembrane region" description="Helical" evidence="9">
    <location>
        <begin position="68"/>
        <end position="88"/>
    </location>
</feature>
<evidence type="ECO:0000313" key="13">
    <source>
        <dbReference type="Proteomes" id="UP001500630"/>
    </source>
</evidence>
<feature type="transmembrane region" description="Helical" evidence="9">
    <location>
        <begin position="94"/>
        <end position="114"/>
    </location>
</feature>
<keyword evidence="3" id="KW-0597">Phosphoprotein</keyword>
<proteinExistence type="predicted"/>
<dbReference type="Pfam" id="PF07730">
    <property type="entry name" value="HisKA_3"/>
    <property type="match status" value="1"/>
</dbReference>
<dbReference type="Proteomes" id="UP001500630">
    <property type="component" value="Unassembled WGS sequence"/>
</dbReference>
<dbReference type="InterPro" id="IPR036890">
    <property type="entry name" value="HATPase_C_sf"/>
</dbReference>
<evidence type="ECO:0000313" key="12">
    <source>
        <dbReference type="EMBL" id="GAA3572093.1"/>
    </source>
</evidence>
<evidence type="ECO:0000256" key="9">
    <source>
        <dbReference type="SAM" id="Phobius"/>
    </source>
</evidence>
<dbReference type="EC" id="2.7.13.3" evidence="2"/>
<name>A0ABP6XUQ7_9ACTN</name>
<dbReference type="CDD" id="cd16917">
    <property type="entry name" value="HATPase_UhpB-NarQ-NarX-like"/>
    <property type="match status" value="1"/>
</dbReference>
<feature type="domain" description="Histidine kinase/HSP90-like ATPase" evidence="10">
    <location>
        <begin position="478"/>
        <end position="563"/>
    </location>
</feature>
<dbReference type="Pfam" id="PF02518">
    <property type="entry name" value="HATPase_c"/>
    <property type="match status" value="1"/>
</dbReference>
<evidence type="ECO:0000259" key="11">
    <source>
        <dbReference type="Pfam" id="PF07730"/>
    </source>
</evidence>
<evidence type="ECO:0000256" key="2">
    <source>
        <dbReference type="ARBA" id="ARBA00012438"/>
    </source>
</evidence>
<dbReference type="InterPro" id="IPR050482">
    <property type="entry name" value="Sensor_HK_TwoCompSys"/>
</dbReference>
<keyword evidence="4" id="KW-0808">Transferase</keyword>
<evidence type="ECO:0000256" key="8">
    <source>
        <dbReference type="ARBA" id="ARBA00023012"/>
    </source>
</evidence>
<organism evidence="12 13">
    <name type="scientific">Nonomuraea rosea</name>
    <dbReference type="NCBI Taxonomy" id="638574"/>
    <lineage>
        <taxon>Bacteria</taxon>
        <taxon>Bacillati</taxon>
        <taxon>Actinomycetota</taxon>
        <taxon>Actinomycetes</taxon>
        <taxon>Streptosporangiales</taxon>
        <taxon>Streptosporangiaceae</taxon>
        <taxon>Nonomuraea</taxon>
    </lineage>
</organism>
<keyword evidence="7" id="KW-0067">ATP-binding</keyword>
<keyword evidence="5" id="KW-0547">Nucleotide-binding</keyword>
<feature type="transmembrane region" description="Helical" evidence="9">
    <location>
        <begin position="192"/>
        <end position="217"/>
    </location>
</feature>
<protein>
    <recommendedName>
        <fullName evidence="2">histidine kinase</fullName>
        <ecNumber evidence="2">2.7.13.3</ecNumber>
    </recommendedName>
</protein>
<keyword evidence="9" id="KW-0472">Membrane</keyword>
<dbReference type="EMBL" id="BAABDQ010000014">
    <property type="protein sequence ID" value="GAA3572093.1"/>
    <property type="molecule type" value="Genomic_DNA"/>
</dbReference>
<keyword evidence="8" id="KW-0902">Two-component regulatory system</keyword>
<evidence type="ECO:0000256" key="6">
    <source>
        <dbReference type="ARBA" id="ARBA00022777"/>
    </source>
</evidence>
<dbReference type="RefSeq" id="WP_345567055.1">
    <property type="nucleotide sequence ID" value="NZ_BAABDQ010000014.1"/>
</dbReference>
<dbReference type="Gene3D" id="3.30.565.10">
    <property type="entry name" value="Histidine kinase-like ATPase, C-terminal domain"/>
    <property type="match status" value="1"/>
</dbReference>
<keyword evidence="13" id="KW-1185">Reference proteome</keyword>
<feature type="transmembrane region" description="Helical" evidence="9">
    <location>
        <begin position="223"/>
        <end position="244"/>
    </location>
</feature>
<keyword evidence="6 12" id="KW-0418">Kinase</keyword>
<comment type="caution">
    <text evidence="12">The sequence shown here is derived from an EMBL/GenBank/DDBJ whole genome shotgun (WGS) entry which is preliminary data.</text>
</comment>
<dbReference type="Gene3D" id="1.20.5.1930">
    <property type="match status" value="1"/>
</dbReference>
<accession>A0ABP6XUQ7</accession>
<dbReference type="InterPro" id="IPR011712">
    <property type="entry name" value="Sig_transdc_His_kin_sub3_dim/P"/>
</dbReference>
<dbReference type="InterPro" id="IPR003594">
    <property type="entry name" value="HATPase_dom"/>
</dbReference>
<dbReference type="GO" id="GO:0016301">
    <property type="term" value="F:kinase activity"/>
    <property type="evidence" value="ECO:0007669"/>
    <property type="project" value="UniProtKB-KW"/>
</dbReference>
<sequence>MAAVSAGSGRLVPLVGVAAALAASLAGSIALAVAGGTAFAHAALIYWLSLSYGLSGLVAWWRRPANRIGPLLICTGFATLATTLSWAGDGFPHRVGQAMDLLPVVLIVHVFLAYPAGRLRGRFDQALVVAGYVAAIGVQAVVVAMGGLDPQGPAGARLLHDVELVVISGVALAGVGLLVVRRVAGGRPLRRSIALLVDSFALGLVMIAVLLLAGVFGGPPFPVIQRVGLVVLGLAPIAFLAGLLQARLARTALGELVVALRAEPVDLRALLARALRDPSLSLVYWLPQFDSWADEDGRAFVLPADPARVTPIHRAGQQIAALVHDPALKDEPELLDAVAATAAIALETGRLQVQLRASVDELRGSRVRIIEAGQKERQRLERDLHDGAQQRLVALSLGLGVLQGRLDGNAEAEALLAEARSEIAVSLGELRDLARGLHPAVLTAHGLAVALESLVAHAPVPVRLTLGVDGRVAEPVEVAAYYVVCESLTNIGKHARAAGAIVSVVREGGHLVVEVADDGVGGADAEGGSGLRGLADRVEALGGCLRVWSPRGGGTRVRAELPCE</sequence>
<comment type="catalytic activity">
    <reaction evidence="1">
        <text>ATP + protein L-histidine = ADP + protein N-phospho-L-histidine.</text>
        <dbReference type="EC" id="2.7.13.3"/>
    </reaction>
</comment>
<evidence type="ECO:0000256" key="4">
    <source>
        <dbReference type="ARBA" id="ARBA00022679"/>
    </source>
</evidence>
<feature type="transmembrane region" description="Helical" evidence="9">
    <location>
        <begin position="126"/>
        <end position="146"/>
    </location>
</feature>
<gene>
    <name evidence="12" type="ORF">GCM10022419_061210</name>
</gene>